<evidence type="ECO:0000256" key="2">
    <source>
        <dbReference type="ARBA" id="ARBA00022516"/>
    </source>
</evidence>
<keyword evidence="4" id="KW-0479">Metal-binding</keyword>
<dbReference type="Gene3D" id="3.20.20.390">
    <property type="entry name" value="FMN-linked oxidoreductases"/>
    <property type="match status" value="1"/>
</dbReference>
<evidence type="ECO:0000313" key="10">
    <source>
        <dbReference type="EMBL" id="MXR51399.1"/>
    </source>
</evidence>
<dbReference type="GO" id="GO:0047294">
    <property type="term" value="F:phosphoglycerol geranylgeranyltransferase activity"/>
    <property type="evidence" value="ECO:0007669"/>
    <property type="project" value="UniProtKB-EC"/>
</dbReference>
<evidence type="ECO:0000256" key="1">
    <source>
        <dbReference type="ARBA" id="ARBA00012676"/>
    </source>
</evidence>
<keyword evidence="6" id="KW-0443">Lipid metabolism</keyword>
<dbReference type="GO" id="GO:0046474">
    <property type="term" value="P:glycerophospholipid biosynthetic process"/>
    <property type="evidence" value="ECO:0007669"/>
    <property type="project" value="UniProtKB-ARBA"/>
</dbReference>
<dbReference type="InterPro" id="IPR038597">
    <property type="entry name" value="GGGP/HepGP_synthase_sf"/>
</dbReference>
<comment type="caution">
    <text evidence="10">The sequence shown here is derived from an EMBL/GenBank/DDBJ whole genome shotgun (WGS) entry which is preliminary data.</text>
</comment>
<keyword evidence="8" id="KW-1208">Phospholipid metabolism</keyword>
<organism evidence="10 11">
    <name type="scientific">Halovenus carboxidivorans</name>
    <dbReference type="NCBI Taxonomy" id="2692199"/>
    <lineage>
        <taxon>Archaea</taxon>
        <taxon>Methanobacteriati</taxon>
        <taxon>Methanobacteriota</taxon>
        <taxon>Stenosarchaea group</taxon>
        <taxon>Halobacteria</taxon>
        <taxon>Halobacteriales</taxon>
        <taxon>Haloarculaceae</taxon>
        <taxon>Halovenus</taxon>
    </lineage>
</organism>
<dbReference type="Proteomes" id="UP000466535">
    <property type="component" value="Unassembled WGS sequence"/>
</dbReference>
<keyword evidence="11" id="KW-1185">Reference proteome</keyword>
<dbReference type="PANTHER" id="PTHR40029">
    <property type="match status" value="1"/>
</dbReference>
<comment type="catalytic activity">
    <reaction evidence="9">
        <text>sn-glycerol 1-phosphate + (2E,6E,10E)-geranylgeranyl diphosphate = sn-3-O-(geranylgeranyl)glycerol 1-phosphate + diphosphate</text>
        <dbReference type="Rhea" id="RHEA:23404"/>
        <dbReference type="ChEBI" id="CHEBI:33019"/>
        <dbReference type="ChEBI" id="CHEBI:57677"/>
        <dbReference type="ChEBI" id="CHEBI:57685"/>
        <dbReference type="ChEBI" id="CHEBI:58756"/>
        <dbReference type="EC" id="2.5.1.41"/>
    </reaction>
</comment>
<gene>
    <name evidence="10" type="ORF">GRX03_07255</name>
</gene>
<evidence type="ECO:0000313" key="11">
    <source>
        <dbReference type="Proteomes" id="UP000466535"/>
    </source>
</evidence>
<evidence type="ECO:0000256" key="5">
    <source>
        <dbReference type="ARBA" id="ARBA00022842"/>
    </source>
</evidence>
<dbReference type="GO" id="GO:0046872">
    <property type="term" value="F:metal ion binding"/>
    <property type="evidence" value="ECO:0007669"/>
    <property type="project" value="UniProtKB-KW"/>
</dbReference>
<evidence type="ECO:0000256" key="4">
    <source>
        <dbReference type="ARBA" id="ARBA00022723"/>
    </source>
</evidence>
<dbReference type="EC" id="2.5.1.41" evidence="1"/>
<dbReference type="InterPro" id="IPR008205">
    <property type="entry name" value="GGGP_HepGP_synthase"/>
</dbReference>
<keyword evidence="7" id="KW-0594">Phospholipid biosynthesis</keyword>
<dbReference type="GO" id="GO:0120536">
    <property type="term" value="F:heptaprenylglyceryl phosphate synthase activity"/>
    <property type="evidence" value="ECO:0007669"/>
    <property type="project" value="UniProtKB-ARBA"/>
</dbReference>
<proteinExistence type="predicted"/>
<dbReference type="PANTHER" id="PTHR40029:SF2">
    <property type="entry name" value="HEPTAPRENYLGLYCERYL PHOSPHATE SYNTHASE"/>
    <property type="match status" value="1"/>
</dbReference>
<evidence type="ECO:0000256" key="9">
    <source>
        <dbReference type="ARBA" id="ARBA00047288"/>
    </source>
</evidence>
<dbReference type="EMBL" id="WUUT01000002">
    <property type="protein sequence ID" value="MXR51399.1"/>
    <property type="molecule type" value="Genomic_DNA"/>
</dbReference>
<keyword evidence="3" id="KW-0808">Transferase</keyword>
<evidence type="ECO:0000256" key="3">
    <source>
        <dbReference type="ARBA" id="ARBA00022679"/>
    </source>
</evidence>
<dbReference type="OrthoDB" id="49758at2157"/>
<dbReference type="SUPFAM" id="SSF51412">
    <property type="entry name" value="Inosine monophosphate dehydrogenase (IMPDH)"/>
    <property type="match status" value="1"/>
</dbReference>
<dbReference type="RefSeq" id="WP_159763531.1">
    <property type="nucleotide sequence ID" value="NZ_WUUT01000002.1"/>
</dbReference>
<dbReference type="Pfam" id="PF01884">
    <property type="entry name" value="PcrB"/>
    <property type="match status" value="1"/>
</dbReference>
<evidence type="ECO:0000256" key="6">
    <source>
        <dbReference type="ARBA" id="ARBA00023098"/>
    </source>
</evidence>
<sequence>MSLTQFAKRFESAASLLSIAGRTLLGLETNPVPGEWTHITKVDPEGEKRLPLLFPSYLSHTSAVSVGGSQDVTDENTEQTFELLTDSGVTAFHEPSEATHVTEKTRDHANFLAVPEVLNGDSESLVGTLGKGIDYVREDLGPEILEQKTGLPLSEFLGDRAGDFVAGMMMDEAVFEAYIIMNVDSAAAREANVTEEDLLSPQEAKERALAAQHHLESEIIYLEYSGTFGGDEAVEMLEAIDDGVTWSQIWYGGGLDNSENAQRVLDAGADAVVVGDAFHRVAELEAELFDRAREEFDGDASAEQLQSWVDETVDIEDSEAVNYLSTIPEVTEPEQRAIEYLAAGLEFGLAVADVAEELSDPTPSEIRTAVSDRQFAVESTFRAIPGADANGMVEEFAGGLLADHFDLEMPERAVAAHFGIDL</sequence>
<keyword evidence="2" id="KW-0444">Lipid biosynthesis</keyword>
<protein>
    <recommendedName>
        <fullName evidence="1">phosphoglycerol geranylgeranyltransferase</fullName>
        <ecNumber evidence="1">2.5.1.41</ecNumber>
    </recommendedName>
</protein>
<reference evidence="10 11" key="1">
    <citation type="submission" date="2019-12" db="EMBL/GenBank/DDBJ databases">
        <title>Isolation and characterization of three novel carbon monoxide-oxidizing members of Halobacteria from salione crusts and soils.</title>
        <authorList>
            <person name="Myers M.R."/>
            <person name="King G.M."/>
        </authorList>
    </citation>
    <scope>NUCLEOTIDE SEQUENCE [LARGE SCALE GENOMIC DNA]</scope>
    <source>
        <strain evidence="10 11">WSH3</strain>
    </source>
</reference>
<evidence type="ECO:0000256" key="7">
    <source>
        <dbReference type="ARBA" id="ARBA00023209"/>
    </source>
</evidence>
<dbReference type="SUPFAM" id="SSF51395">
    <property type="entry name" value="FMN-linked oxidoreductases"/>
    <property type="match status" value="1"/>
</dbReference>
<dbReference type="AlphaFoldDB" id="A0A6B0TDX3"/>
<evidence type="ECO:0000256" key="8">
    <source>
        <dbReference type="ARBA" id="ARBA00023264"/>
    </source>
</evidence>
<keyword evidence="5" id="KW-0460">Magnesium</keyword>
<name>A0A6B0TDX3_9EURY</name>
<accession>A0A6B0TDX3</accession>
<dbReference type="InterPro" id="IPR039074">
    <property type="entry name" value="GGGP/HepGP_synthase_I"/>
</dbReference>